<comment type="caution">
    <text evidence="1">The sequence shown here is derived from an EMBL/GenBank/DDBJ whole genome shotgun (WGS) entry which is preliminary data.</text>
</comment>
<dbReference type="Gene3D" id="3.30.450.30">
    <property type="entry name" value="Dynein light chain 2a, cytoplasmic"/>
    <property type="match status" value="1"/>
</dbReference>
<gene>
    <name evidence="1" type="ORF">LCGC14_0657250</name>
</gene>
<sequence>MIKLTCQVKKELSYTEDELILKRIMSAIINSTSGLKDVLLCDDTGITFLSETKFRFTEENGVSVENIGAISSAVFVAGEEQGHILGYGSINLQITEYDEGMIFSIKVGEGVLSISTDKNVQIGFIRSTMKKWAPKITKVLNRYLQADQAELSKDVRELFRSDNAGMF</sequence>
<organism evidence="1">
    <name type="scientific">marine sediment metagenome</name>
    <dbReference type="NCBI Taxonomy" id="412755"/>
    <lineage>
        <taxon>unclassified sequences</taxon>
        <taxon>metagenomes</taxon>
        <taxon>ecological metagenomes</taxon>
    </lineage>
</organism>
<evidence type="ECO:0008006" key="2">
    <source>
        <dbReference type="Google" id="ProtNLM"/>
    </source>
</evidence>
<protein>
    <recommendedName>
        <fullName evidence="2">Roadblock/LAMTOR2 domain-containing protein</fullName>
    </recommendedName>
</protein>
<evidence type="ECO:0000313" key="1">
    <source>
        <dbReference type="EMBL" id="KKN48005.1"/>
    </source>
</evidence>
<dbReference type="EMBL" id="LAZR01001245">
    <property type="protein sequence ID" value="KKN48005.1"/>
    <property type="molecule type" value="Genomic_DNA"/>
</dbReference>
<proteinExistence type="predicted"/>
<accession>A0A0F9QUP1</accession>
<reference evidence="1" key="1">
    <citation type="journal article" date="2015" name="Nature">
        <title>Complex archaea that bridge the gap between prokaryotes and eukaryotes.</title>
        <authorList>
            <person name="Spang A."/>
            <person name="Saw J.H."/>
            <person name="Jorgensen S.L."/>
            <person name="Zaremba-Niedzwiedzka K."/>
            <person name="Martijn J."/>
            <person name="Lind A.E."/>
            <person name="van Eijk R."/>
            <person name="Schleper C."/>
            <person name="Guy L."/>
            <person name="Ettema T.J."/>
        </authorList>
    </citation>
    <scope>NUCLEOTIDE SEQUENCE</scope>
</reference>
<name>A0A0F9QUP1_9ZZZZ</name>
<dbReference type="SUPFAM" id="SSF103196">
    <property type="entry name" value="Roadblock/LC7 domain"/>
    <property type="match status" value="1"/>
</dbReference>
<dbReference type="AlphaFoldDB" id="A0A0F9QUP1"/>